<evidence type="ECO:0000256" key="12">
    <source>
        <dbReference type="ARBA" id="ARBA00023128"/>
    </source>
</evidence>
<dbReference type="EC" id="2.5.1.18" evidence="5"/>
<evidence type="ECO:0000256" key="14">
    <source>
        <dbReference type="ARBA" id="ARBA00038540"/>
    </source>
</evidence>
<evidence type="ECO:0000256" key="3">
    <source>
        <dbReference type="ARBA" id="ARBA00004477"/>
    </source>
</evidence>
<dbReference type="Proteomes" id="UP001153292">
    <property type="component" value="Chromosome 5"/>
</dbReference>
<keyword evidence="8" id="KW-1000">Mitochondrion outer membrane</keyword>
<dbReference type="SUPFAM" id="SSF161084">
    <property type="entry name" value="MAPEG domain-like"/>
    <property type="match status" value="1"/>
</dbReference>
<dbReference type="InterPro" id="IPR040162">
    <property type="entry name" value="MGST1-like"/>
</dbReference>
<dbReference type="Gene3D" id="1.20.120.550">
    <property type="entry name" value="Membrane associated eicosanoid/glutathione metabolism-like domain"/>
    <property type="match status" value="1"/>
</dbReference>
<evidence type="ECO:0000256" key="16">
    <source>
        <dbReference type="ARBA" id="ARBA00049385"/>
    </source>
</evidence>
<comment type="similarity">
    <text evidence="4">Belongs to the MAPEG family.</text>
</comment>
<evidence type="ECO:0000256" key="6">
    <source>
        <dbReference type="ARBA" id="ARBA00022679"/>
    </source>
</evidence>
<evidence type="ECO:0000256" key="2">
    <source>
        <dbReference type="ARBA" id="ARBA00004294"/>
    </source>
</evidence>
<evidence type="ECO:0000256" key="5">
    <source>
        <dbReference type="ARBA" id="ARBA00012452"/>
    </source>
</evidence>
<dbReference type="InterPro" id="IPR023352">
    <property type="entry name" value="MAPEG-like_dom_sf"/>
</dbReference>
<organism evidence="18 19">
    <name type="scientific">Chilo suppressalis</name>
    <name type="common">Asiatic rice borer moth</name>
    <dbReference type="NCBI Taxonomy" id="168631"/>
    <lineage>
        <taxon>Eukaryota</taxon>
        <taxon>Metazoa</taxon>
        <taxon>Ecdysozoa</taxon>
        <taxon>Arthropoda</taxon>
        <taxon>Hexapoda</taxon>
        <taxon>Insecta</taxon>
        <taxon>Pterygota</taxon>
        <taxon>Neoptera</taxon>
        <taxon>Endopterygota</taxon>
        <taxon>Lepidoptera</taxon>
        <taxon>Glossata</taxon>
        <taxon>Ditrysia</taxon>
        <taxon>Pyraloidea</taxon>
        <taxon>Crambidae</taxon>
        <taxon>Crambinae</taxon>
        <taxon>Chilo</taxon>
    </lineage>
</organism>
<feature type="transmembrane region" description="Helical" evidence="17">
    <location>
        <begin position="14"/>
        <end position="32"/>
    </location>
</feature>
<accession>A0ABN8BE74</accession>
<protein>
    <recommendedName>
        <fullName evidence="15">Microsomal glutathione S-transferase 1</fullName>
        <ecNumber evidence="5">2.5.1.18</ecNumber>
    </recommendedName>
</protein>
<dbReference type="EMBL" id="OU963898">
    <property type="protein sequence ID" value="CAH0405975.1"/>
    <property type="molecule type" value="Genomic_DNA"/>
</dbReference>
<dbReference type="InterPro" id="IPR001129">
    <property type="entry name" value="Membr-assoc_MAPEG"/>
</dbReference>
<dbReference type="PANTHER" id="PTHR10689">
    <property type="entry name" value="MICROSOMAL GLUTATHIONE S-TRANSFERASE 1"/>
    <property type="match status" value="1"/>
</dbReference>
<dbReference type="PANTHER" id="PTHR10689:SF6">
    <property type="entry name" value="MICROSOMAL GLUTATHIONE S-TRANSFERASE 1"/>
    <property type="match status" value="1"/>
</dbReference>
<feature type="transmembrane region" description="Helical" evidence="17">
    <location>
        <begin position="125"/>
        <end position="147"/>
    </location>
</feature>
<keyword evidence="10 17" id="KW-1133">Transmembrane helix</keyword>
<comment type="subcellular location">
    <subcellularLocation>
        <location evidence="3">Endoplasmic reticulum membrane</location>
        <topology evidence="3">Multi-pass membrane protein</topology>
    </subcellularLocation>
    <subcellularLocation>
        <location evidence="2">Mitochondrion outer membrane</location>
    </subcellularLocation>
</comment>
<dbReference type="Pfam" id="PF01124">
    <property type="entry name" value="MAPEG"/>
    <property type="match status" value="1"/>
</dbReference>
<sequence>MAPVSLDNPVIRSYLFYSGVLGLKLLGTALLTSKARYTRKVFANEEDARYSGGVVKVNDPEVERARRAHLNDLENIPVFWILGAIFVTTGPSASVATLLFRTYTAMRFLHTIVYAVKPLPQPTRAIVFTIPFLLTVYMGVNIIIHYAEGF</sequence>
<keyword evidence="9" id="KW-0256">Endoplasmic reticulum</keyword>
<proteinExistence type="inferred from homology"/>
<reference evidence="18" key="1">
    <citation type="submission" date="2021-12" db="EMBL/GenBank/DDBJ databases">
        <authorList>
            <person name="King R."/>
        </authorList>
    </citation>
    <scope>NUCLEOTIDE SEQUENCE</scope>
</reference>
<evidence type="ECO:0000256" key="17">
    <source>
        <dbReference type="SAM" id="Phobius"/>
    </source>
</evidence>
<keyword evidence="6" id="KW-0808">Transferase</keyword>
<feature type="transmembrane region" description="Helical" evidence="17">
    <location>
        <begin position="76"/>
        <end position="100"/>
    </location>
</feature>
<keyword evidence="11" id="KW-0007">Acetylation</keyword>
<keyword evidence="13 17" id="KW-0472">Membrane</keyword>
<evidence type="ECO:0000313" key="19">
    <source>
        <dbReference type="Proteomes" id="UP001153292"/>
    </source>
</evidence>
<comment type="catalytic activity">
    <reaction evidence="16">
        <text>RX + glutathione = an S-substituted glutathione + a halide anion + H(+)</text>
        <dbReference type="Rhea" id="RHEA:16437"/>
        <dbReference type="ChEBI" id="CHEBI:15378"/>
        <dbReference type="ChEBI" id="CHEBI:16042"/>
        <dbReference type="ChEBI" id="CHEBI:17792"/>
        <dbReference type="ChEBI" id="CHEBI:57925"/>
        <dbReference type="ChEBI" id="CHEBI:90779"/>
        <dbReference type="EC" id="2.5.1.18"/>
    </reaction>
    <physiologicalReaction direction="left-to-right" evidence="16">
        <dbReference type="Rhea" id="RHEA:16438"/>
    </physiologicalReaction>
</comment>
<evidence type="ECO:0000256" key="15">
    <source>
        <dbReference type="ARBA" id="ARBA00039397"/>
    </source>
</evidence>
<keyword evidence="19" id="KW-1185">Reference proteome</keyword>
<evidence type="ECO:0000256" key="7">
    <source>
        <dbReference type="ARBA" id="ARBA00022692"/>
    </source>
</evidence>
<evidence type="ECO:0000256" key="4">
    <source>
        <dbReference type="ARBA" id="ARBA00010459"/>
    </source>
</evidence>
<evidence type="ECO:0000313" key="18">
    <source>
        <dbReference type="EMBL" id="CAH0405975.1"/>
    </source>
</evidence>
<evidence type="ECO:0000256" key="9">
    <source>
        <dbReference type="ARBA" id="ARBA00022824"/>
    </source>
</evidence>
<gene>
    <name evidence="18" type="ORF">CHILSU_LOCUS9348</name>
</gene>
<evidence type="ECO:0000256" key="13">
    <source>
        <dbReference type="ARBA" id="ARBA00023136"/>
    </source>
</evidence>
<evidence type="ECO:0000256" key="8">
    <source>
        <dbReference type="ARBA" id="ARBA00022787"/>
    </source>
</evidence>
<name>A0ABN8BE74_CHISP</name>
<keyword evidence="7 17" id="KW-0812">Transmembrane</keyword>
<comment type="function">
    <text evidence="1">Conjugation of reduced glutathione to a wide number of exogenous and endogenous hydrophobic electrophiles.</text>
</comment>
<comment type="subunit">
    <text evidence="14">Homotrimer; The trimer binds only one molecule of glutathione.</text>
</comment>
<evidence type="ECO:0000256" key="10">
    <source>
        <dbReference type="ARBA" id="ARBA00022989"/>
    </source>
</evidence>
<evidence type="ECO:0000256" key="1">
    <source>
        <dbReference type="ARBA" id="ARBA00003701"/>
    </source>
</evidence>
<keyword evidence="12" id="KW-0496">Mitochondrion</keyword>
<evidence type="ECO:0000256" key="11">
    <source>
        <dbReference type="ARBA" id="ARBA00022990"/>
    </source>
</evidence>